<feature type="transmembrane region" description="Helical" evidence="6">
    <location>
        <begin position="131"/>
        <end position="149"/>
    </location>
</feature>
<keyword evidence="3 6" id="KW-0812">Transmembrane</keyword>
<feature type="transmembrane region" description="Helical" evidence="6">
    <location>
        <begin position="161"/>
        <end position="178"/>
    </location>
</feature>
<dbReference type="RefSeq" id="WP_345029259.1">
    <property type="nucleotide sequence ID" value="NZ_BAABGL010000002.1"/>
</dbReference>
<dbReference type="PANTHER" id="PTHR32322">
    <property type="entry name" value="INNER MEMBRANE TRANSPORTER"/>
    <property type="match status" value="1"/>
</dbReference>
<evidence type="ECO:0000259" key="7">
    <source>
        <dbReference type="Pfam" id="PF00892"/>
    </source>
</evidence>
<comment type="subcellular location">
    <subcellularLocation>
        <location evidence="1">Membrane</location>
        <topology evidence="1">Multi-pass membrane protein</topology>
    </subcellularLocation>
</comment>
<feature type="transmembrane region" description="Helical" evidence="6">
    <location>
        <begin position="224"/>
        <end position="242"/>
    </location>
</feature>
<keyword evidence="9" id="KW-1185">Reference proteome</keyword>
<accession>A0ABP8J1R7</accession>
<reference evidence="9" key="1">
    <citation type="journal article" date="2019" name="Int. J. Syst. Evol. Microbiol.">
        <title>The Global Catalogue of Microorganisms (GCM) 10K type strain sequencing project: providing services to taxonomists for standard genome sequencing and annotation.</title>
        <authorList>
            <consortium name="The Broad Institute Genomics Platform"/>
            <consortium name="The Broad Institute Genome Sequencing Center for Infectious Disease"/>
            <person name="Wu L."/>
            <person name="Ma J."/>
        </authorList>
    </citation>
    <scope>NUCLEOTIDE SEQUENCE [LARGE SCALE GENOMIC DNA]</scope>
    <source>
        <strain evidence="9">JCM 17808</strain>
    </source>
</reference>
<keyword evidence="5 6" id="KW-0472">Membrane</keyword>
<sequence length="309" mass="31498">MTPAPASPAPAPVPAAPALVVAGAVMLGSSAVLVALSQANASTAAFHRCFLAALVLLPLALVEIRRRGRPRAAMLGLAAGGGVFLGLDFMMWAQSVLDTGAAVSTLLISTQVFVFPGLLWLLHRNRPSRQFLLALPVMLAGLVLAAGVLGADPFAVDPLRGGVLGVLAGVCYGVYLYGNHRCRAVDGRFIAVPVAVSTSAAALTVFVVGGAAGTLAVVPAAESVGWLVALAVFGQVLPWLLLSAAATGVRPEVSASLMLLQPASALLLGVVLAGEEPTLAQLAGMALVALSVWWVSGGRRLAQRRAARR</sequence>
<dbReference type="Proteomes" id="UP001500642">
    <property type="component" value="Unassembled WGS sequence"/>
</dbReference>
<evidence type="ECO:0000256" key="3">
    <source>
        <dbReference type="ARBA" id="ARBA00022692"/>
    </source>
</evidence>
<dbReference type="InterPro" id="IPR037185">
    <property type="entry name" value="EmrE-like"/>
</dbReference>
<dbReference type="PANTHER" id="PTHR32322:SF2">
    <property type="entry name" value="EAMA DOMAIN-CONTAINING PROTEIN"/>
    <property type="match status" value="1"/>
</dbReference>
<feature type="transmembrane region" description="Helical" evidence="6">
    <location>
        <begin position="18"/>
        <end position="39"/>
    </location>
</feature>
<feature type="domain" description="EamA" evidence="7">
    <location>
        <begin position="161"/>
        <end position="296"/>
    </location>
</feature>
<feature type="transmembrane region" description="Helical" evidence="6">
    <location>
        <begin position="190"/>
        <end position="218"/>
    </location>
</feature>
<dbReference type="SUPFAM" id="SSF103481">
    <property type="entry name" value="Multidrug resistance efflux transporter EmrE"/>
    <property type="match status" value="2"/>
</dbReference>
<keyword evidence="4 6" id="KW-1133">Transmembrane helix</keyword>
<dbReference type="InterPro" id="IPR050638">
    <property type="entry name" value="AA-Vitamin_Transporters"/>
</dbReference>
<evidence type="ECO:0000256" key="2">
    <source>
        <dbReference type="ARBA" id="ARBA00007362"/>
    </source>
</evidence>
<dbReference type="EMBL" id="BAABGL010000002">
    <property type="protein sequence ID" value="GAA4383387.1"/>
    <property type="molecule type" value="Genomic_DNA"/>
</dbReference>
<gene>
    <name evidence="8" type="ORF">GCM10023167_02850</name>
</gene>
<evidence type="ECO:0000256" key="6">
    <source>
        <dbReference type="SAM" id="Phobius"/>
    </source>
</evidence>
<feature type="domain" description="EamA" evidence="7">
    <location>
        <begin position="19"/>
        <end position="145"/>
    </location>
</feature>
<evidence type="ECO:0000256" key="1">
    <source>
        <dbReference type="ARBA" id="ARBA00004141"/>
    </source>
</evidence>
<dbReference type="Pfam" id="PF00892">
    <property type="entry name" value="EamA"/>
    <property type="match status" value="2"/>
</dbReference>
<comment type="similarity">
    <text evidence="2">Belongs to the EamA transporter family.</text>
</comment>
<evidence type="ECO:0000313" key="9">
    <source>
        <dbReference type="Proteomes" id="UP001500642"/>
    </source>
</evidence>
<feature type="transmembrane region" description="Helical" evidence="6">
    <location>
        <begin position="254"/>
        <end position="273"/>
    </location>
</feature>
<evidence type="ECO:0000313" key="8">
    <source>
        <dbReference type="EMBL" id="GAA4383387.1"/>
    </source>
</evidence>
<evidence type="ECO:0000256" key="4">
    <source>
        <dbReference type="ARBA" id="ARBA00022989"/>
    </source>
</evidence>
<organism evidence="8 9">
    <name type="scientific">Brevibacterium pityocampae</name>
    <dbReference type="NCBI Taxonomy" id="506594"/>
    <lineage>
        <taxon>Bacteria</taxon>
        <taxon>Bacillati</taxon>
        <taxon>Actinomycetota</taxon>
        <taxon>Actinomycetes</taxon>
        <taxon>Micrococcales</taxon>
        <taxon>Brevibacteriaceae</taxon>
        <taxon>Brevibacterium</taxon>
    </lineage>
</organism>
<evidence type="ECO:0000256" key="5">
    <source>
        <dbReference type="ARBA" id="ARBA00023136"/>
    </source>
</evidence>
<feature type="transmembrane region" description="Helical" evidence="6">
    <location>
        <begin position="74"/>
        <end position="93"/>
    </location>
</feature>
<protein>
    <submittedName>
        <fullName evidence="8">DMT family transporter</fullName>
    </submittedName>
</protein>
<feature type="transmembrane region" description="Helical" evidence="6">
    <location>
        <begin position="279"/>
        <end position="296"/>
    </location>
</feature>
<feature type="transmembrane region" description="Helical" evidence="6">
    <location>
        <begin position="99"/>
        <end position="122"/>
    </location>
</feature>
<proteinExistence type="inferred from homology"/>
<dbReference type="InterPro" id="IPR000620">
    <property type="entry name" value="EamA_dom"/>
</dbReference>
<name>A0ABP8J1R7_9MICO</name>
<comment type="caution">
    <text evidence="8">The sequence shown here is derived from an EMBL/GenBank/DDBJ whole genome shotgun (WGS) entry which is preliminary data.</text>
</comment>